<feature type="transmembrane region" description="Helical" evidence="1">
    <location>
        <begin position="572"/>
        <end position="594"/>
    </location>
</feature>
<dbReference type="Pfam" id="PF05686">
    <property type="entry name" value="Glyco_transf_90"/>
    <property type="match status" value="1"/>
</dbReference>
<protein>
    <submittedName>
        <fullName evidence="4">Protein O-glucosyltransferase 1-like</fullName>
    </submittedName>
</protein>
<dbReference type="AlphaFoldDB" id="A0A6P8DJY6"/>
<reference evidence="3" key="1">
    <citation type="journal article" date="2020" name="Plant Biotechnol. J.">
        <title>The pomegranate (Punica granatum L.) draft genome dissects genetic divergence between soft- and hard-seeded cultivars.</title>
        <authorList>
            <person name="Luo X."/>
            <person name="Li H."/>
            <person name="Wu Z."/>
            <person name="Yao W."/>
            <person name="Zhao P."/>
            <person name="Cao D."/>
            <person name="Yu H."/>
            <person name="Li K."/>
            <person name="Poudel K."/>
            <person name="Zhao D."/>
            <person name="Zhang F."/>
            <person name="Xia X."/>
            <person name="Chen L."/>
            <person name="Wang Q."/>
            <person name="Jing D."/>
            <person name="Cao S."/>
        </authorList>
    </citation>
    <scope>NUCLEOTIDE SEQUENCE [LARGE SCALE GENOMIC DNA]</scope>
    <source>
        <strain evidence="3">cv. Tunisia</strain>
    </source>
</reference>
<reference evidence="4" key="2">
    <citation type="submission" date="2025-08" db="UniProtKB">
        <authorList>
            <consortium name="RefSeq"/>
        </authorList>
    </citation>
    <scope>IDENTIFICATION</scope>
    <source>
        <tissue evidence="4">Leaf</tissue>
    </source>
</reference>
<keyword evidence="1" id="KW-0812">Transmembrane</keyword>
<dbReference type="RefSeq" id="XP_031393701.1">
    <property type="nucleotide sequence ID" value="XM_031537841.1"/>
</dbReference>
<dbReference type="GeneID" id="116205285"/>
<evidence type="ECO:0000259" key="2">
    <source>
        <dbReference type="SMART" id="SM00672"/>
    </source>
</evidence>
<dbReference type="PANTHER" id="PTHR12203:SF99">
    <property type="entry name" value="OS04G0534100 PROTEIN"/>
    <property type="match status" value="1"/>
</dbReference>
<keyword evidence="1" id="KW-1133">Transmembrane helix</keyword>
<name>A0A6P8DJY6_PUNGR</name>
<evidence type="ECO:0000313" key="3">
    <source>
        <dbReference type="Proteomes" id="UP000515151"/>
    </source>
</evidence>
<dbReference type="InterPro" id="IPR006598">
    <property type="entry name" value="CAP10"/>
</dbReference>
<evidence type="ECO:0000313" key="4">
    <source>
        <dbReference type="RefSeq" id="XP_031393701.1"/>
    </source>
</evidence>
<keyword evidence="1" id="KW-0472">Membrane</keyword>
<dbReference type="SMART" id="SM00672">
    <property type="entry name" value="CAP10"/>
    <property type="match status" value="1"/>
</dbReference>
<dbReference type="Proteomes" id="UP000515151">
    <property type="component" value="Chromosome 4"/>
</dbReference>
<accession>A0A6P8DJY6</accession>
<dbReference type="OrthoDB" id="202415at2759"/>
<feature type="transmembrane region" description="Helical" evidence="1">
    <location>
        <begin position="79"/>
        <end position="102"/>
    </location>
</feature>
<gene>
    <name evidence="4" type="primary">LOC116205285</name>
</gene>
<dbReference type="InterPro" id="IPR051091">
    <property type="entry name" value="O-Glucosyltr/Glycosyltrsf_90"/>
</dbReference>
<dbReference type="PANTHER" id="PTHR12203">
    <property type="entry name" value="KDEL LYS-ASP-GLU-LEU CONTAINING - RELATED"/>
    <property type="match status" value="1"/>
</dbReference>
<evidence type="ECO:0000256" key="1">
    <source>
        <dbReference type="SAM" id="Phobius"/>
    </source>
</evidence>
<sequence>MCRSKQRNCELGRWLIVTIDHCCNSIATMEAEEEVEVKPLDKVPASGYTTSNSNGGSGSAFSIAHSTAARPLSASSRPWSSATIFISFIVVIVVSGVFISGFDVGVFKSTPVSSFTKGIDSTGSSLSPSQSHQVVREYPLNCTPVAQQCPASYYPTTSIQLDSDYTTACPDYFRWIHEDLRPWRDTGITREAIESRKSLAHFRLVVYKGKAYLEQFHRAWQTRDVFTLWGILQLLRVFPGRVPDLEMMFCCEDLPALPKKDNPVPEGAAPPAMFHYCSHDSAFDIPFPDWTFWGWPEVNIKPWASTLKAIKEGAAKTKWMDRDPHAFWKGNPATSRKRRDLMRCKPKMLMDWSARLYNVDWGRESLGGFKGSRLEDQCTHRYNIYVEGRAWSVSEKYILACDATTLLVRPEYYDFFFRGMIPMEHYWPIRPDNKCPDIKFAVDWGSNHTSEAQKIGEEGTRFAQESLSMQRVYEYMFHVLSEYSKLQRFKVTVPPAAVEICAESMGCPAEGQVKEYVMETLVTSPSSVLPCSMPPPYEPNELREFIQRKENITGQVEMWEAEYWDNLMEKTYFNLFIFWSLFLLLLFFISRFICSPCIQK</sequence>
<keyword evidence="3" id="KW-1185">Reference proteome</keyword>
<feature type="domain" description="Glycosyl transferase CAP10" evidence="2">
    <location>
        <begin position="241"/>
        <end position="490"/>
    </location>
</feature>
<organism evidence="3 4">
    <name type="scientific">Punica granatum</name>
    <name type="common">Pomegranate</name>
    <dbReference type="NCBI Taxonomy" id="22663"/>
    <lineage>
        <taxon>Eukaryota</taxon>
        <taxon>Viridiplantae</taxon>
        <taxon>Streptophyta</taxon>
        <taxon>Embryophyta</taxon>
        <taxon>Tracheophyta</taxon>
        <taxon>Spermatophyta</taxon>
        <taxon>Magnoliopsida</taxon>
        <taxon>eudicotyledons</taxon>
        <taxon>Gunneridae</taxon>
        <taxon>Pentapetalae</taxon>
        <taxon>rosids</taxon>
        <taxon>malvids</taxon>
        <taxon>Myrtales</taxon>
        <taxon>Lythraceae</taxon>
        <taxon>Punica</taxon>
    </lineage>
</organism>
<proteinExistence type="predicted"/>